<dbReference type="OrthoDB" id="571485at2"/>
<organism evidence="1 2">
    <name type="scientific">Roseovarius azorensis</name>
    <dbReference type="NCBI Taxonomy" id="1287727"/>
    <lineage>
        <taxon>Bacteria</taxon>
        <taxon>Pseudomonadati</taxon>
        <taxon>Pseudomonadota</taxon>
        <taxon>Alphaproteobacteria</taxon>
        <taxon>Rhodobacterales</taxon>
        <taxon>Roseobacteraceae</taxon>
        <taxon>Roseovarius</taxon>
    </lineage>
</organism>
<sequence>MAENDGIHRAIIDRDSLPAKWPTHRHAPEFWEQLGRTVATFGFLEEVLGKAIFAYTATRRYETQAKAQAAYAAWLPTLERALTETLKPLADAYGKAVRDNSENTTENVGKLIVAIKEASEIRNVICHGSWRTPDAEGRSLPLFINKRKEIFETPIDIAYLHQVHCHVAELACTVVDTVTHMGFQFPGGAGPGKRVWNNE</sequence>
<dbReference type="AlphaFoldDB" id="A0A1H7UFS4"/>
<evidence type="ECO:0000313" key="2">
    <source>
        <dbReference type="Proteomes" id="UP000199582"/>
    </source>
</evidence>
<evidence type="ECO:0000313" key="1">
    <source>
        <dbReference type="EMBL" id="SEL95873.1"/>
    </source>
</evidence>
<gene>
    <name evidence="1" type="ORF">SAMN05443999_11076</name>
</gene>
<reference evidence="1 2" key="1">
    <citation type="submission" date="2016-10" db="EMBL/GenBank/DDBJ databases">
        <authorList>
            <person name="de Groot N.N."/>
        </authorList>
    </citation>
    <scope>NUCLEOTIDE SEQUENCE [LARGE SCALE GENOMIC DNA]</scope>
    <source>
        <strain evidence="1 2">DSM 100674</strain>
    </source>
</reference>
<accession>A0A1H7UFS4</accession>
<dbReference type="Proteomes" id="UP000199582">
    <property type="component" value="Unassembled WGS sequence"/>
</dbReference>
<protein>
    <submittedName>
        <fullName evidence="1">Uncharacterized protein</fullName>
    </submittedName>
</protein>
<name>A0A1H7UFS4_9RHOB</name>
<dbReference type="RefSeq" id="WP_093038423.1">
    <property type="nucleotide sequence ID" value="NZ_FOAG01000010.1"/>
</dbReference>
<dbReference type="EMBL" id="FOAG01000010">
    <property type="protein sequence ID" value="SEL95873.1"/>
    <property type="molecule type" value="Genomic_DNA"/>
</dbReference>
<keyword evidence="2" id="KW-1185">Reference proteome</keyword>
<proteinExistence type="predicted"/>